<dbReference type="EMBL" id="CAXAJV020001292">
    <property type="protein sequence ID" value="CAL7941807.1"/>
    <property type="molecule type" value="Genomic_DNA"/>
</dbReference>
<keyword evidence="2" id="KW-1185">Reference proteome</keyword>
<dbReference type="PANTHER" id="PTHR21435:SF1">
    <property type="entry name" value="MITOCHONDRIAL IMPORT INNER MEMBRANE TRANSLOCASE SUBUNIT TIM29"/>
    <property type="match status" value="1"/>
</dbReference>
<evidence type="ECO:0008006" key="3">
    <source>
        <dbReference type="Google" id="ProtNLM"/>
    </source>
</evidence>
<dbReference type="PANTHER" id="PTHR21435">
    <property type="entry name" value="MITOCHONDRIAL IMPORT INNER MEMBRANE TRANSLOCASE SUBUNIT TIM29"/>
    <property type="match status" value="1"/>
</dbReference>
<dbReference type="InterPro" id="IPR019322">
    <property type="entry name" value="TIMM29"/>
</dbReference>
<accession>A0ABP1NN10</accession>
<proteinExistence type="predicted"/>
<evidence type="ECO:0000313" key="1">
    <source>
        <dbReference type="EMBL" id="CAL7941807.1"/>
    </source>
</evidence>
<sequence>MSNLFLVPFRKYKVSLKLANSVNDAISQTKSAEVSEKVKSSVIERWTVYWKNIYADYKEVALNTAKDCKEHPVRTSIYATFLASCVYLSKHNPNECTYKDQLMEDTMKIMQVGTAIRNPVSEQYVKWLSQCYNEGIVRHMNLGIISLIWLDDYDKMCSLYKAVCPYLQVQYATFYQRVVDVGFLDKWWVLESKMKDYDTNEAEFSNVQNE</sequence>
<organism evidence="1 2">
    <name type="scientific">Xylocopa violacea</name>
    <name type="common">Violet carpenter bee</name>
    <name type="synonym">Apis violacea</name>
    <dbReference type="NCBI Taxonomy" id="135666"/>
    <lineage>
        <taxon>Eukaryota</taxon>
        <taxon>Metazoa</taxon>
        <taxon>Ecdysozoa</taxon>
        <taxon>Arthropoda</taxon>
        <taxon>Hexapoda</taxon>
        <taxon>Insecta</taxon>
        <taxon>Pterygota</taxon>
        <taxon>Neoptera</taxon>
        <taxon>Endopterygota</taxon>
        <taxon>Hymenoptera</taxon>
        <taxon>Apocrita</taxon>
        <taxon>Aculeata</taxon>
        <taxon>Apoidea</taxon>
        <taxon>Anthophila</taxon>
        <taxon>Apidae</taxon>
        <taxon>Xylocopa</taxon>
        <taxon>Xylocopa</taxon>
    </lineage>
</organism>
<gene>
    <name evidence="1" type="ORF">XYLVIOL_LOCUS5201</name>
</gene>
<dbReference type="Pfam" id="PF10171">
    <property type="entry name" value="Tim29"/>
    <property type="match status" value="1"/>
</dbReference>
<evidence type="ECO:0000313" key="2">
    <source>
        <dbReference type="Proteomes" id="UP001642520"/>
    </source>
</evidence>
<comment type="caution">
    <text evidence="1">The sequence shown here is derived from an EMBL/GenBank/DDBJ whole genome shotgun (WGS) entry which is preliminary data.</text>
</comment>
<reference evidence="1 2" key="1">
    <citation type="submission" date="2024-08" db="EMBL/GenBank/DDBJ databases">
        <authorList>
            <person name="Will J Nash"/>
            <person name="Angela Man"/>
            <person name="Seanna McTaggart"/>
            <person name="Kendall Baker"/>
            <person name="Tom Barker"/>
            <person name="Leah Catchpole"/>
            <person name="Alex Durrant"/>
            <person name="Karim Gharbi"/>
            <person name="Naomi Irish"/>
            <person name="Gemy Kaithakottil"/>
            <person name="Debby Ku"/>
            <person name="Aaliyah Providence"/>
            <person name="Felix Shaw"/>
            <person name="David Swarbreck"/>
            <person name="Chris Watkins"/>
            <person name="Ann M. McCartney"/>
            <person name="Giulio Formenti"/>
            <person name="Alice Mouton"/>
            <person name="Noel Vella"/>
            <person name="Bjorn M von Reumont"/>
            <person name="Adriana Vella"/>
            <person name="Wilfried Haerty"/>
        </authorList>
    </citation>
    <scope>NUCLEOTIDE SEQUENCE [LARGE SCALE GENOMIC DNA]</scope>
</reference>
<dbReference type="Proteomes" id="UP001642520">
    <property type="component" value="Unassembled WGS sequence"/>
</dbReference>
<name>A0ABP1NN10_XYLVO</name>
<protein>
    <recommendedName>
        <fullName evidence="3">Mitochondrial import inner membrane translocase subunit Tim29</fullName>
    </recommendedName>
</protein>